<dbReference type="Proteomes" id="UP000030752">
    <property type="component" value="Unassembled WGS sequence"/>
</dbReference>
<dbReference type="InParanoid" id="W2RPJ8"/>
<reference evidence="2 3" key="1">
    <citation type="submission" date="2013-03" db="EMBL/GenBank/DDBJ databases">
        <title>The Genome Sequence of Phialophora europaea CBS 101466.</title>
        <authorList>
            <consortium name="The Broad Institute Genomics Platform"/>
            <person name="Cuomo C."/>
            <person name="de Hoog S."/>
            <person name="Gorbushina A."/>
            <person name="Walker B."/>
            <person name="Young S.K."/>
            <person name="Zeng Q."/>
            <person name="Gargeya S."/>
            <person name="Fitzgerald M."/>
            <person name="Haas B."/>
            <person name="Abouelleil A."/>
            <person name="Allen A.W."/>
            <person name="Alvarado L."/>
            <person name="Arachchi H.M."/>
            <person name="Berlin A.M."/>
            <person name="Chapman S.B."/>
            <person name="Gainer-Dewar J."/>
            <person name="Goldberg J."/>
            <person name="Griggs A."/>
            <person name="Gujja S."/>
            <person name="Hansen M."/>
            <person name="Howarth C."/>
            <person name="Imamovic A."/>
            <person name="Ireland A."/>
            <person name="Larimer J."/>
            <person name="McCowan C."/>
            <person name="Murphy C."/>
            <person name="Pearson M."/>
            <person name="Poon T.W."/>
            <person name="Priest M."/>
            <person name="Roberts A."/>
            <person name="Saif S."/>
            <person name="Shea T."/>
            <person name="Sisk P."/>
            <person name="Sykes S."/>
            <person name="Wortman J."/>
            <person name="Nusbaum C."/>
            <person name="Birren B."/>
        </authorList>
    </citation>
    <scope>NUCLEOTIDE SEQUENCE [LARGE SCALE GENOMIC DNA]</scope>
    <source>
        <strain evidence="2 3">CBS 101466</strain>
    </source>
</reference>
<dbReference type="VEuPathDB" id="FungiDB:HMPREF1541_06281"/>
<evidence type="ECO:0008006" key="4">
    <source>
        <dbReference type="Google" id="ProtNLM"/>
    </source>
</evidence>
<dbReference type="AlphaFoldDB" id="W2RPJ8"/>
<dbReference type="GeneID" id="19973620"/>
<dbReference type="HOGENOM" id="CLU_597210_0_0_1"/>
<dbReference type="RefSeq" id="XP_008718839.1">
    <property type="nucleotide sequence ID" value="XM_008720617.1"/>
</dbReference>
<feature type="compositionally biased region" description="Polar residues" evidence="1">
    <location>
        <begin position="38"/>
        <end position="56"/>
    </location>
</feature>
<name>W2RPJ8_CYPE1</name>
<keyword evidence="3" id="KW-1185">Reference proteome</keyword>
<gene>
    <name evidence="2" type="ORF">HMPREF1541_06281</name>
</gene>
<evidence type="ECO:0000313" key="3">
    <source>
        <dbReference type="Proteomes" id="UP000030752"/>
    </source>
</evidence>
<evidence type="ECO:0000313" key="2">
    <source>
        <dbReference type="EMBL" id="ETN38250.1"/>
    </source>
</evidence>
<feature type="region of interest" description="Disordered" evidence="1">
    <location>
        <begin position="31"/>
        <end position="60"/>
    </location>
</feature>
<organism evidence="2 3">
    <name type="scientific">Cyphellophora europaea (strain CBS 101466)</name>
    <name type="common">Phialophora europaea</name>
    <dbReference type="NCBI Taxonomy" id="1220924"/>
    <lineage>
        <taxon>Eukaryota</taxon>
        <taxon>Fungi</taxon>
        <taxon>Dikarya</taxon>
        <taxon>Ascomycota</taxon>
        <taxon>Pezizomycotina</taxon>
        <taxon>Eurotiomycetes</taxon>
        <taxon>Chaetothyriomycetidae</taxon>
        <taxon>Chaetothyriales</taxon>
        <taxon>Cyphellophoraceae</taxon>
        <taxon>Cyphellophora</taxon>
    </lineage>
</organism>
<accession>W2RPJ8</accession>
<sequence length="477" mass="53081">MARRSVQRSAPDSSSESAYARTLTRLARETETLLSSFGPDTSTSDSSRQEQYSQDDNAQHKDSLVSLPRQIHTTLDPFVTLPNGVTDYERSRLQICESTPAYSALSVPDVADLSLGNFWFGMSDRPRYSPTRATGIPIASHSAVGLQWICILTDETLRFSWGERAPSQQLILQKRRGYHLLNEALRARSTRFEEAILALIIEGLEVSIFGNERSRNLHATATDMILRSRGSLKKALAGLANTEPWFVAAQFSLGKCRFSSRRHLESVKGRWKADLLHILHATKPLCSTVDFPCSDTARPESGERLQAQMIKLVIEIGNTPQSHVAQALQLTLYLELAWTMLQFANSTKMLMNYFHRLDFLTTSMLIGGGPGDSTYDLRGSAVGPALGCARRDVISAWLPAALLDFDTEITAVHINSLKIFKYLESKGRELVLERLSSWLIAGLPESGQALVSEAEMTELEAQIVRTWTSENQNASSW</sequence>
<protein>
    <recommendedName>
        <fullName evidence="4">Transcription factor domain-containing protein</fullName>
    </recommendedName>
</protein>
<proteinExistence type="predicted"/>
<dbReference type="OrthoDB" id="4105850at2759"/>
<evidence type="ECO:0000256" key="1">
    <source>
        <dbReference type="SAM" id="MobiDB-lite"/>
    </source>
</evidence>
<dbReference type="EMBL" id="KB822722">
    <property type="protein sequence ID" value="ETN38250.1"/>
    <property type="molecule type" value="Genomic_DNA"/>
</dbReference>